<proteinExistence type="predicted"/>
<evidence type="ECO:0000313" key="2">
    <source>
        <dbReference type="EMBL" id="MBN3965833.1"/>
    </source>
</evidence>
<dbReference type="Proteomes" id="UP000772591">
    <property type="component" value="Unassembled WGS sequence"/>
</dbReference>
<comment type="caution">
    <text evidence="2">The sequence shown here is derived from an EMBL/GenBank/DDBJ whole genome shotgun (WGS) entry which is preliminary data.</text>
</comment>
<organism evidence="2 3">
    <name type="scientific">Pseudomonas gregormendelii</name>
    <dbReference type="NCBI Taxonomy" id="1628277"/>
    <lineage>
        <taxon>Bacteria</taxon>
        <taxon>Pseudomonadati</taxon>
        <taxon>Pseudomonadota</taxon>
        <taxon>Gammaproteobacteria</taxon>
        <taxon>Pseudomonadales</taxon>
        <taxon>Pseudomonadaceae</taxon>
        <taxon>Pseudomonas</taxon>
    </lineage>
</organism>
<evidence type="ECO:0000313" key="3">
    <source>
        <dbReference type="Proteomes" id="UP000772591"/>
    </source>
</evidence>
<accession>A0ABS3AFB1</accession>
<feature type="region of interest" description="Disordered" evidence="1">
    <location>
        <begin position="134"/>
        <end position="170"/>
    </location>
</feature>
<sequence length="170" mass="18164">MPLTDKKRRFADALLSGASKSQAAIDAGYSAKTAAQAGSKLAKDNDVINYIQRATSLEALLNQVKSGAKKVKFEVHEVNFETGQTNGFPALVNSVVAAFDSRALLERIARDNEKLNPELAAKIALGLMPYDHPKKSDIGKKEAKENAAQQVAKGKFSASAPPATPLRSVK</sequence>
<name>A0ABS3AFB1_9PSED</name>
<evidence type="ECO:0000256" key="1">
    <source>
        <dbReference type="SAM" id="MobiDB-lite"/>
    </source>
</evidence>
<dbReference type="EMBL" id="JADEVO010000013">
    <property type="protein sequence ID" value="MBN3965833.1"/>
    <property type="molecule type" value="Genomic_DNA"/>
</dbReference>
<reference evidence="2 3" key="1">
    <citation type="journal article" date="2021" name="Int. J. Syst. Evol. Microbiol.">
        <title>Pseudomonas piscium sp. nov., Pseudomonas pisciculturae sp. nov., Pseudomonas mucoides sp. nov. and Pseudomonas neuropathica sp. nov. isolated from rainbow trout.</title>
        <authorList>
            <person name="Duman M."/>
            <person name="Mulet M."/>
            <person name="Altun S."/>
            <person name="Saticioglu I.B."/>
            <person name="Gomila M."/>
            <person name="Lalucat J."/>
            <person name="Garcia-Valdes E."/>
        </authorList>
    </citation>
    <scope>NUCLEOTIDE SEQUENCE [LARGE SCALE GENOMIC DNA]</scope>
    <source>
        <strain evidence="2 3">LMG 28632</strain>
    </source>
</reference>
<dbReference type="RefSeq" id="WP_205892641.1">
    <property type="nucleotide sequence ID" value="NZ_JADEVO010000013.1"/>
</dbReference>
<dbReference type="InterPro" id="IPR005335">
    <property type="entry name" value="Terminase_ssu"/>
</dbReference>
<protein>
    <submittedName>
        <fullName evidence="2">Terminase small subunit</fullName>
    </submittedName>
</protein>
<gene>
    <name evidence="2" type="ORF">IMW75_11140</name>
</gene>
<dbReference type="Gene3D" id="1.10.10.1400">
    <property type="entry name" value="Terminase, small subunit, N-terminal DNA-binding domain, HTH motif"/>
    <property type="match status" value="1"/>
</dbReference>
<feature type="compositionally biased region" description="Basic and acidic residues" evidence="1">
    <location>
        <begin position="134"/>
        <end position="145"/>
    </location>
</feature>
<dbReference type="Pfam" id="PF03592">
    <property type="entry name" value="Terminase_2"/>
    <property type="match status" value="1"/>
</dbReference>
<keyword evidence="3" id="KW-1185">Reference proteome</keyword>
<dbReference type="InterPro" id="IPR038713">
    <property type="entry name" value="Terminase_Gp1_N_sf"/>
</dbReference>